<dbReference type="PANTHER" id="PTHR43194:SF2">
    <property type="entry name" value="PEROXISOMAL MEMBRANE PROTEIN LPX1"/>
    <property type="match status" value="1"/>
</dbReference>
<feature type="domain" description="AB hydrolase-1" evidence="2">
    <location>
        <begin position="109"/>
        <end position="318"/>
    </location>
</feature>
<dbReference type="PANTHER" id="PTHR43194">
    <property type="entry name" value="HYDROLASE ALPHA/BETA FOLD FAMILY"/>
    <property type="match status" value="1"/>
</dbReference>
<dbReference type="Gene3D" id="3.40.50.1820">
    <property type="entry name" value="alpha/beta hydrolase"/>
    <property type="match status" value="1"/>
</dbReference>
<dbReference type="Pfam" id="PF12697">
    <property type="entry name" value="Abhydrolase_6"/>
    <property type="match status" value="1"/>
</dbReference>
<evidence type="ECO:0000256" key="1">
    <source>
        <dbReference type="SAM" id="SignalP"/>
    </source>
</evidence>
<keyword evidence="4" id="KW-1185">Reference proteome</keyword>
<protein>
    <submittedName>
        <fullName evidence="3">Alpha/beta hydrolase</fullName>
    </submittedName>
</protein>
<dbReference type="InterPro" id="IPR029058">
    <property type="entry name" value="AB_hydrolase_fold"/>
</dbReference>
<evidence type="ECO:0000313" key="4">
    <source>
        <dbReference type="Proteomes" id="UP001595740"/>
    </source>
</evidence>
<reference evidence="4" key="1">
    <citation type="journal article" date="2019" name="Int. J. Syst. Evol. Microbiol.">
        <title>The Global Catalogue of Microorganisms (GCM) 10K type strain sequencing project: providing services to taxonomists for standard genome sequencing and annotation.</title>
        <authorList>
            <consortium name="The Broad Institute Genomics Platform"/>
            <consortium name="The Broad Institute Genome Sequencing Center for Infectious Disease"/>
            <person name="Wu L."/>
            <person name="Ma J."/>
        </authorList>
    </citation>
    <scope>NUCLEOTIDE SEQUENCE [LARGE SCALE GENOMIC DNA]</scope>
    <source>
        <strain evidence="4">KCTC 42875</strain>
    </source>
</reference>
<comment type="caution">
    <text evidence="3">The sequence shown here is derived from an EMBL/GenBank/DDBJ whole genome shotgun (WGS) entry which is preliminary data.</text>
</comment>
<keyword evidence="1" id="KW-0732">Signal</keyword>
<dbReference type="InterPro" id="IPR000073">
    <property type="entry name" value="AB_hydrolase_1"/>
</dbReference>
<dbReference type="InterPro" id="IPR050228">
    <property type="entry name" value="Carboxylesterase_BioH"/>
</dbReference>
<accession>A0ABV7RNY6</accession>
<feature type="chain" id="PRO_5045809332" evidence="1">
    <location>
        <begin position="27"/>
        <end position="364"/>
    </location>
</feature>
<dbReference type="Proteomes" id="UP001595740">
    <property type="component" value="Unassembled WGS sequence"/>
</dbReference>
<sequence length="364" mass="39498">MSPGRCTYVTMLLACIVACTGCTTLADRIAEPPHSTALRVCGQNDFERALQLRQEQLRTRDGVTIGYRVVDPADRGLQYRFERDSEHWTFKFDSGDYRSPIPLPARGTVIYLHGWSLDGASMLPWALALGQEGYRGLVVDLRNHGHSSRAPAGYGTREADDIVDLIHQWRADGTIQGPLYLFGVSYGAVAAVFAANRVAPMVAGVIAIAPYANAADGVRGMIDFLLNAPSSNLPARWVSTALRWRYDAAAIDQAIDDAGRQLGLDLHQVDITATVAASSVCTALIHGRNDRAIPVAQARGLAGGPMLRYAELPDDDHLTAAVRVDWLATPIVDWMHQIADVGHCGDLALPEDPAISNPTRVSRH</sequence>
<feature type="signal peptide" evidence="1">
    <location>
        <begin position="1"/>
        <end position="26"/>
    </location>
</feature>
<evidence type="ECO:0000313" key="3">
    <source>
        <dbReference type="EMBL" id="MFC3551344.1"/>
    </source>
</evidence>
<organism evidence="3 4">
    <name type="scientific">Lysobacter cavernae</name>
    <dbReference type="NCBI Taxonomy" id="1685901"/>
    <lineage>
        <taxon>Bacteria</taxon>
        <taxon>Pseudomonadati</taxon>
        <taxon>Pseudomonadota</taxon>
        <taxon>Gammaproteobacteria</taxon>
        <taxon>Lysobacterales</taxon>
        <taxon>Lysobacteraceae</taxon>
        <taxon>Lysobacter</taxon>
    </lineage>
</organism>
<name>A0ABV7RNY6_9GAMM</name>
<dbReference type="GO" id="GO:0016787">
    <property type="term" value="F:hydrolase activity"/>
    <property type="evidence" value="ECO:0007669"/>
    <property type="project" value="UniProtKB-KW"/>
</dbReference>
<gene>
    <name evidence="3" type="ORF">ACFOLC_10015</name>
</gene>
<dbReference type="SUPFAM" id="SSF53474">
    <property type="entry name" value="alpha/beta-Hydrolases"/>
    <property type="match status" value="1"/>
</dbReference>
<dbReference type="EMBL" id="JBHRXK010000004">
    <property type="protein sequence ID" value="MFC3551344.1"/>
    <property type="molecule type" value="Genomic_DNA"/>
</dbReference>
<dbReference type="RefSeq" id="WP_386759112.1">
    <property type="nucleotide sequence ID" value="NZ_JBHRXK010000004.1"/>
</dbReference>
<evidence type="ECO:0000259" key="2">
    <source>
        <dbReference type="Pfam" id="PF12697"/>
    </source>
</evidence>
<keyword evidence="3" id="KW-0378">Hydrolase</keyword>
<proteinExistence type="predicted"/>